<dbReference type="CDD" id="cd00537">
    <property type="entry name" value="MTHFR"/>
    <property type="match status" value="1"/>
</dbReference>
<dbReference type="HOGENOM" id="CLU_057297_2_0_2"/>
<dbReference type="GO" id="GO:0035999">
    <property type="term" value="P:tetrahydrofolate interconversion"/>
    <property type="evidence" value="ECO:0007669"/>
    <property type="project" value="UniProtKB-UniPathway"/>
</dbReference>
<evidence type="ECO:0000313" key="8">
    <source>
        <dbReference type="Proteomes" id="UP000006622"/>
    </source>
</evidence>
<dbReference type="UniPathway" id="UPA00193"/>
<evidence type="ECO:0000256" key="6">
    <source>
        <dbReference type="ARBA" id="ARBA00023002"/>
    </source>
</evidence>
<keyword evidence="6" id="KW-0560">Oxidoreductase</keyword>
<dbReference type="GO" id="GO:0004489">
    <property type="term" value="F:methylenetetrahydrofolate reductase [NAD(P)H] activity"/>
    <property type="evidence" value="ECO:0007669"/>
    <property type="project" value="InterPro"/>
</dbReference>
<dbReference type="GeneID" id="10821657"/>
<dbReference type="STRING" id="679901.Mzhil_0065"/>
<dbReference type="Proteomes" id="UP000006622">
    <property type="component" value="Chromosome"/>
</dbReference>
<dbReference type="PANTHER" id="PTHR45754:SF3">
    <property type="entry name" value="METHYLENETETRAHYDROFOLATE REDUCTASE (NADPH)"/>
    <property type="match status" value="1"/>
</dbReference>
<dbReference type="KEGG" id="mzh:Mzhil_0065"/>
<dbReference type="InterPro" id="IPR029041">
    <property type="entry name" value="FAD-linked_oxidoreductase-like"/>
</dbReference>
<gene>
    <name evidence="7" type="ordered locus">Mzhil_0065</name>
</gene>
<dbReference type="EMBL" id="CP002101">
    <property type="protein sequence ID" value="AEH59946.1"/>
    <property type="molecule type" value="Genomic_DNA"/>
</dbReference>
<evidence type="ECO:0000256" key="1">
    <source>
        <dbReference type="ARBA" id="ARBA00001974"/>
    </source>
</evidence>
<keyword evidence="5" id="KW-0274">FAD</keyword>
<dbReference type="GO" id="GO:0005829">
    <property type="term" value="C:cytosol"/>
    <property type="evidence" value="ECO:0007669"/>
    <property type="project" value="TreeGrafter"/>
</dbReference>
<dbReference type="Pfam" id="PF02219">
    <property type="entry name" value="MTHFR"/>
    <property type="match status" value="1"/>
</dbReference>
<organism evidence="7 8">
    <name type="scientific">Methanosalsum zhilinae (strain DSM 4017 / NBRC 107636 / OCM 62 / WeN5)</name>
    <name type="common">Methanohalophilus zhilinae</name>
    <dbReference type="NCBI Taxonomy" id="679901"/>
    <lineage>
        <taxon>Archaea</taxon>
        <taxon>Methanobacteriati</taxon>
        <taxon>Methanobacteriota</taxon>
        <taxon>Stenosarchaea group</taxon>
        <taxon>Methanomicrobia</taxon>
        <taxon>Methanosarcinales</taxon>
        <taxon>Methanosarcinaceae</taxon>
        <taxon>Methanosalsum</taxon>
    </lineage>
</organism>
<dbReference type="GO" id="GO:0071949">
    <property type="term" value="F:FAD binding"/>
    <property type="evidence" value="ECO:0007669"/>
    <property type="project" value="TreeGrafter"/>
</dbReference>
<evidence type="ECO:0000256" key="5">
    <source>
        <dbReference type="ARBA" id="ARBA00022827"/>
    </source>
</evidence>
<keyword evidence="4" id="KW-0285">Flavoprotein</keyword>
<sequence>MHSLFQDKIRSGSFVITAEITPPKGTDTTKAIENADMLRGCVDALNITDNNRAVMRMSPVALGAILQERGHEVIVQMTCRDRNRLALQSELLGACALGIGNICVMTGDHVKSGDHQGAKSVYDLDSVQLLSMIRKMMNGSDLYGNPLESAPEFMVGAVSNIDPGQAMQMLKFKKKIIEGADFIQTQAVYDSDLFEGFMEYAREFKVPVIAGIIPLKSAKMARFMNENVPGIQIGEDLIERMEQARDPVNEGLEISCEIISRIRPICQGIHLMPIGQHLNTQRLLEMAGFSKQ</sequence>
<dbReference type="SUPFAM" id="SSF51730">
    <property type="entry name" value="FAD-linked oxidoreductase"/>
    <property type="match status" value="1"/>
</dbReference>
<dbReference type="AlphaFoldDB" id="F7XMS9"/>
<evidence type="ECO:0000256" key="4">
    <source>
        <dbReference type="ARBA" id="ARBA00022630"/>
    </source>
</evidence>
<dbReference type="PANTHER" id="PTHR45754">
    <property type="entry name" value="METHYLENETETRAHYDROFOLATE REDUCTASE"/>
    <property type="match status" value="1"/>
</dbReference>
<protein>
    <submittedName>
        <fullName evidence="7">Methylenetetrahydrofolate reductase</fullName>
    </submittedName>
</protein>
<dbReference type="Gene3D" id="3.20.20.220">
    <property type="match status" value="1"/>
</dbReference>
<reference evidence="7 8" key="1">
    <citation type="submission" date="2010-07" db="EMBL/GenBank/DDBJ databases">
        <title>The complete genome of Methanosalsum zhilinae DSM 4017.</title>
        <authorList>
            <consortium name="US DOE Joint Genome Institute (JGI-PGF)"/>
            <person name="Lucas S."/>
            <person name="Copeland A."/>
            <person name="Lapidus A."/>
            <person name="Glavina del Rio T."/>
            <person name="Dalin E."/>
            <person name="Tice H."/>
            <person name="Bruce D."/>
            <person name="Goodwin L."/>
            <person name="Pitluck S."/>
            <person name="Kyrpides N."/>
            <person name="Mavromatis K."/>
            <person name="Ovchinnikova G."/>
            <person name="Daligault H."/>
            <person name="Detter J.C."/>
            <person name="Han C."/>
            <person name="Tapia R."/>
            <person name="Larimer F."/>
            <person name="Land M."/>
            <person name="Hauser L."/>
            <person name="Markowitz V."/>
            <person name="Cheng J.-F."/>
            <person name="Hugenholtz P."/>
            <person name="Woyke T."/>
            <person name="Wu D."/>
            <person name="Spring S."/>
            <person name="Schueler E."/>
            <person name="Brambilla E."/>
            <person name="Klenk H.-P."/>
            <person name="Eisen J.A."/>
        </authorList>
    </citation>
    <scope>NUCLEOTIDE SEQUENCE [LARGE SCALE GENOMIC DNA]</scope>
    <source>
        <strain evidence="8">DSM 4017 / NBRC 107636 / OCM 62 / WeN5</strain>
    </source>
</reference>
<accession>F7XMS9</accession>
<dbReference type="OrthoDB" id="146284at2157"/>
<name>F7XMS9_METZD</name>
<evidence type="ECO:0000256" key="2">
    <source>
        <dbReference type="ARBA" id="ARBA00004777"/>
    </source>
</evidence>
<evidence type="ECO:0000256" key="3">
    <source>
        <dbReference type="ARBA" id="ARBA00006743"/>
    </source>
</evidence>
<comment type="similarity">
    <text evidence="3">Belongs to the methylenetetrahydrofolate reductase family.</text>
</comment>
<dbReference type="InterPro" id="IPR003171">
    <property type="entry name" value="Mehydrof_redctse-like"/>
</dbReference>
<evidence type="ECO:0000313" key="7">
    <source>
        <dbReference type="EMBL" id="AEH59946.1"/>
    </source>
</evidence>
<dbReference type="RefSeq" id="WP_013897385.1">
    <property type="nucleotide sequence ID" value="NC_015676.1"/>
</dbReference>
<comment type="cofactor">
    <cofactor evidence="1">
        <name>FAD</name>
        <dbReference type="ChEBI" id="CHEBI:57692"/>
    </cofactor>
</comment>
<dbReference type="GO" id="GO:0009086">
    <property type="term" value="P:methionine biosynthetic process"/>
    <property type="evidence" value="ECO:0007669"/>
    <property type="project" value="TreeGrafter"/>
</dbReference>
<comment type="pathway">
    <text evidence="2">One-carbon metabolism; tetrahydrofolate interconversion.</text>
</comment>
<keyword evidence="8" id="KW-1185">Reference proteome</keyword>
<proteinExistence type="inferred from homology"/>